<dbReference type="OrthoDB" id="6021021at2759"/>
<keyword evidence="5 12" id="KW-0812">Transmembrane</keyword>
<evidence type="ECO:0000256" key="4">
    <source>
        <dbReference type="ARBA" id="ARBA00022461"/>
    </source>
</evidence>
<keyword evidence="7" id="KW-0915">Sodium</keyword>
<dbReference type="Gene3D" id="2.60.470.10">
    <property type="entry name" value="Acid-sensing ion channels like domains"/>
    <property type="match status" value="1"/>
</dbReference>
<sequence>MSVPNRPRLQAPMGTGMDKPLLLKRESSVNLKHVFSENTEEFCTHSTLHGLKYVVDEQLYPGERIFFALSFVAVVLLSVFFIRDVYAKWRSTPVIVGISPEPSFIVNEPFPAITFCNLNQASKKKAQVYNEASSEFAMLQLLCKNEVNQTVASAINWNLFEDFILNISQPCEEMIIGCNFGGADYNCKDIFRTIVTDEGLCCVFNKLDPNFMYKPNVPRKRELPYTDDAVAVNWNPEKGYPENLPDNFYPRTAVGTGQTLGLSITFDVDINDYYCSSTSSVGIKMALHSPAEVPHVKEIGTLLPAGYETKIRIRPDKTEAALNLKSIHRKYRQCLFDGEQHLTYYSYYNRRNCETECQARRLLERCNCLAYYMPIIENNTRICGIVDTPCVNAVAQSYINRSRVVLEDCQHICWPSCFDLNFYSDFFSAPISHEGFEIANKLIKKMSSDYAEKSMAVTHFYFTDNTFRSTKQTEFVGITDFLSSVGGLMGLFMGFSFISIAEFIYYAILRPYHKIKKHDRLNQSKSKPRNPPPVRDYQVRFVSPTERTITRIPDHLSKSKKLQLFPPLSHQKPTMERRPSLQLDNDIFNKRLSWNSNGSYNKSK</sequence>
<evidence type="ECO:0000256" key="3">
    <source>
        <dbReference type="ARBA" id="ARBA00022448"/>
    </source>
</evidence>
<dbReference type="InterPro" id="IPR001873">
    <property type="entry name" value="ENaC"/>
</dbReference>
<comment type="similarity">
    <text evidence="2 12">Belongs to the amiloride-sensitive sodium channel (TC 1.A.6) family.</text>
</comment>
<dbReference type="Proteomes" id="UP001652621">
    <property type="component" value="Unplaced"/>
</dbReference>
<evidence type="ECO:0000256" key="7">
    <source>
        <dbReference type="ARBA" id="ARBA00023053"/>
    </source>
</evidence>
<evidence type="ECO:0000256" key="8">
    <source>
        <dbReference type="ARBA" id="ARBA00023065"/>
    </source>
</evidence>
<keyword evidence="11 12" id="KW-0407">Ion channel</keyword>
<keyword evidence="6 13" id="KW-1133">Transmembrane helix</keyword>
<dbReference type="PANTHER" id="PTHR11690:SF243">
    <property type="entry name" value="PICKPOCKET 12-RELATED"/>
    <property type="match status" value="1"/>
</dbReference>
<reference evidence="15" key="1">
    <citation type="submission" date="2025-08" db="UniProtKB">
        <authorList>
            <consortium name="RefSeq"/>
        </authorList>
    </citation>
    <scope>IDENTIFICATION</scope>
    <source>
        <strain evidence="15">Aabys</strain>
        <tissue evidence="15">Whole body</tissue>
    </source>
</reference>
<dbReference type="PANTHER" id="PTHR11690">
    <property type="entry name" value="AMILORIDE-SENSITIVE SODIUM CHANNEL-RELATED"/>
    <property type="match status" value="1"/>
</dbReference>
<name>A0A9J7IDR1_MUSDO</name>
<gene>
    <name evidence="15" type="primary">LOC101892854</name>
</gene>
<accession>A0A9J7IDR1</accession>
<keyword evidence="4 12" id="KW-0894">Sodium channel</keyword>
<evidence type="ECO:0000256" key="2">
    <source>
        <dbReference type="ARBA" id="ARBA00007193"/>
    </source>
</evidence>
<proteinExistence type="inferred from homology"/>
<comment type="subcellular location">
    <subcellularLocation>
        <location evidence="1">Membrane</location>
        <topology evidence="1">Multi-pass membrane protein</topology>
    </subcellularLocation>
</comment>
<keyword evidence="8 12" id="KW-0406">Ion transport</keyword>
<evidence type="ECO:0000256" key="10">
    <source>
        <dbReference type="ARBA" id="ARBA00023201"/>
    </source>
</evidence>
<evidence type="ECO:0000313" key="15">
    <source>
        <dbReference type="RefSeq" id="XP_019892519.2"/>
    </source>
</evidence>
<keyword evidence="14" id="KW-1185">Reference proteome</keyword>
<evidence type="ECO:0000256" key="12">
    <source>
        <dbReference type="RuleBase" id="RU000679"/>
    </source>
</evidence>
<evidence type="ECO:0000256" key="9">
    <source>
        <dbReference type="ARBA" id="ARBA00023136"/>
    </source>
</evidence>
<evidence type="ECO:0000313" key="14">
    <source>
        <dbReference type="Proteomes" id="UP001652621"/>
    </source>
</evidence>
<feature type="transmembrane region" description="Helical" evidence="13">
    <location>
        <begin position="481"/>
        <end position="508"/>
    </location>
</feature>
<evidence type="ECO:0000256" key="13">
    <source>
        <dbReference type="SAM" id="Phobius"/>
    </source>
</evidence>
<protein>
    <submittedName>
        <fullName evidence="15">Pickpocket protein 28-like</fullName>
    </submittedName>
</protein>
<evidence type="ECO:0000256" key="5">
    <source>
        <dbReference type="ARBA" id="ARBA00022692"/>
    </source>
</evidence>
<evidence type="ECO:0000256" key="1">
    <source>
        <dbReference type="ARBA" id="ARBA00004141"/>
    </source>
</evidence>
<feature type="transmembrane region" description="Helical" evidence="13">
    <location>
        <begin position="65"/>
        <end position="82"/>
    </location>
</feature>
<dbReference type="PRINTS" id="PR01078">
    <property type="entry name" value="AMINACHANNEL"/>
</dbReference>
<dbReference type="Pfam" id="PF00858">
    <property type="entry name" value="ASC"/>
    <property type="match status" value="1"/>
</dbReference>
<dbReference type="RefSeq" id="XP_019892519.2">
    <property type="nucleotide sequence ID" value="XM_020036960.2"/>
</dbReference>
<keyword evidence="10 12" id="KW-0739">Sodium transport</keyword>
<keyword evidence="3 12" id="KW-0813">Transport</keyword>
<evidence type="ECO:0000256" key="6">
    <source>
        <dbReference type="ARBA" id="ARBA00022989"/>
    </source>
</evidence>
<dbReference type="GeneID" id="101892854"/>
<dbReference type="VEuPathDB" id="VectorBase:MDOMA2_001010"/>
<evidence type="ECO:0000256" key="11">
    <source>
        <dbReference type="ARBA" id="ARBA00023303"/>
    </source>
</evidence>
<dbReference type="Gene3D" id="1.10.287.770">
    <property type="entry name" value="YojJ-like"/>
    <property type="match status" value="1"/>
</dbReference>
<keyword evidence="9 13" id="KW-0472">Membrane</keyword>
<organism evidence="14 15">
    <name type="scientific">Musca domestica</name>
    <name type="common">House fly</name>
    <dbReference type="NCBI Taxonomy" id="7370"/>
    <lineage>
        <taxon>Eukaryota</taxon>
        <taxon>Metazoa</taxon>
        <taxon>Ecdysozoa</taxon>
        <taxon>Arthropoda</taxon>
        <taxon>Hexapoda</taxon>
        <taxon>Insecta</taxon>
        <taxon>Pterygota</taxon>
        <taxon>Neoptera</taxon>
        <taxon>Endopterygota</taxon>
        <taxon>Diptera</taxon>
        <taxon>Brachycera</taxon>
        <taxon>Muscomorpha</taxon>
        <taxon>Muscoidea</taxon>
        <taxon>Muscidae</taxon>
        <taxon>Musca</taxon>
    </lineage>
</organism>